<dbReference type="InterPro" id="IPR005814">
    <property type="entry name" value="Aminotrans_3"/>
</dbReference>
<name>A0A0P9V6L1_PSEA0</name>
<dbReference type="Gene3D" id="3.90.1150.10">
    <property type="entry name" value="Aspartate Aminotransferase, domain 1"/>
    <property type="match status" value="1"/>
</dbReference>
<dbReference type="Pfam" id="PF00202">
    <property type="entry name" value="Aminotran_3"/>
    <property type="match status" value="1"/>
</dbReference>
<dbReference type="SUPFAM" id="SSF53383">
    <property type="entry name" value="PLP-dependent transferases"/>
    <property type="match status" value="1"/>
</dbReference>
<keyword evidence="1" id="KW-0032">Aminotransferase</keyword>
<keyword evidence="1" id="KW-0808">Transferase</keyword>
<comment type="caution">
    <text evidence="1">The sequence shown here is derived from an EMBL/GenBank/DDBJ whole genome shotgun (WGS) entry which is preliminary data.</text>
</comment>
<dbReference type="AlphaFoldDB" id="A0A0P9V6L1"/>
<proteinExistence type="predicted"/>
<evidence type="ECO:0000313" key="2">
    <source>
        <dbReference type="Proteomes" id="UP000050420"/>
    </source>
</evidence>
<dbReference type="PATRIC" id="fig|34065.5.peg.6337"/>
<dbReference type="GO" id="GO:0008483">
    <property type="term" value="F:transaminase activity"/>
    <property type="evidence" value="ECO:0007669"/>
    <property type="project" value="UniProtKB-KW"/>
</dbReference>
<dbReference type="InterPro" id="IPR015424">
    <property type="entry name" value="PyrdxlP-dep_Trfase"/>
</dbReference>
<dbReference type="GO" id="GO:0030170">
    <property type="term" value="F:pyridoxal phosphate binding"/>
    <property type="evidence" value="ECO:0007669"/>
    <property type="project" value="InterPro"/>
</dbReference>
<gene>
    <name evidence="1" type="ORF">ALO63_05590</name>
</gene>
<organism evidence="1 2">
    <name type="scientific">Pseudomonas amygdali pv. mori</name>
    <dbReference type="NCBI Taxonomy" id="34065"/>
    <lineage>
        <taxon>Bacteria</taxon>
        <taxon>Pseudomonadati</taxon>
        <taxon>Pseudomonadota</taxon>
        <taxon>Gammaproteobacteria</taxon>
        <taxon>Pseudomonadales</taxon>
        <taxon>Pseudomonadaceae</taxon>
        <taxon>Pseudomonas</taxon>
        <taxon>Pseudomonas amygdali</taxon>
    </lineage>
</organism>
<evidence type="ECO:0000313" key="1">
    <source>
        <dbReference type="EMBL" id="KPX98626.1"/>
    </source>
</evidence>
<dbReference type="Proteomes" id="UP000050420">
    <property type="component" value="Unassembled WGS sequence"/>
</dbReference>
<reference evidence="1 2" key="1">
    <citation type="submission" date="2015-09" db="EMBL/GenBank/DDBJ databases">
        <title>Genome announcement of multiple Pseudomonas syringae strains.</title>
        <authorList>
            <person name="Thakur S."/>
            <person name="Wang P.W."/>
            <person name="Gong Y."/>
            <person name="Weir B.S."/>
            <person name="Guttman D.S."/>
        </authorList>
    </citation>
    <scope>NUCLEOTIDE SEQUENCE [LARGE SCALE GENOMIC DNA]</scope>
    <source>
        <strain evidence="1 2">ICMP4331</strain>
    </source>
</reference>
<dbReference type="EMBL" id="LJQU01000166">
    <property type="protein sequence ID" value="KPX98626.1"/>
    <property type="molecule type" value="Genomic_DNA"/>
</dbReference>
<sequence length="85" mass="9200">MLGAHPQVLEIRGLGLMIGIELRQAVPELTRIAAEDYGLLINVTRGKVIRLLPPLVLNAAEVEQIVQGLLASLDSALYKSLERSA</sequence>
<dbReference type="InterPro" id="IPR015422">
    <property type="entry name" value="PyrdxlP-dep_Trfase_small"/>
</dbReference>
<accession>A0A0P9V6L1</accession>
<protein>
    <submittedName>
        <fullName evidence="1">Acetylornithine aminotransferase</fullName>
    </submittedName>
</protein>